<keyword evidence="3" id="KW-1003">Cell membrane</keyword>
<name>A0A7G9Z6N4_9EURY</name>
<feature type="transmembrane region" description="Helical" evidence="7">
    <location>
        <begin position="111"/>
        <end position="134"/>
    </location>
</feature>
<evidence type="ECO:0000313" key="8">
    <source>
        <dbReference type="EMBL" id="QNO55918.1"/>
    </source>
</evidence>
<gene>
    <name evidence="8" type="ORF">JGNPCJAK_00022</name>
</gene>
<evidence type="ECO:0000256" key="2">
    <source>
        <dbReference type="ARBA" id="ARBA00009784"/>
    </source>
</evidence>
<evidence type="ECO:0000256" key="4">
    <source>
        <dbReference type="ARBA" id="ARBA00022692"/>
    </source>
</evidence>
<evidence type="ECO:0000256" key="6">
    <source>
        <dbReference type="ARBA" id="ARBA00023136"/>
    </source>
</evidence>
<dbReference type="InterPro" id="IPR002771">
    <property type="entry name" value="Multi_antbiot-R_MarC"/>
</dbReference>
<reference evidence="8" key="1">
    <citation type="submission" date="2020-06" db="EMBL/GenBank/DDBJ databases">
        <title>Unique genomic features of the anaerobic methanotrophic archaea.</title>
        <authorList>
            <person name="Chadwick G.L."/>
            <person name="Skennerton C.T."/>
            <person name="Laso-Perez R."/>
            <person name="Leu A.O."/>
            <person name="Speth D.R."/>
            <person name="Yu H."/>
            <person name="Morgan-Lang C."/>
            <person name="Hatzenpichler R."/>
            <person name="Goudeau D."/>
            <person name="Malmstrom R."/>
            <person name="Brazelton W.J."/>
            <person name="Woyke T."/>
            <person name="Hallam S.J."/>
            <person name="Tyson G.W."/>
            <person name="Wegener G."/>
            <person name="Boetius A."/>
            <person name="Orphan V."/>
        </authorList>
    </citation>
    <scope>NUCLEOTIDE SEQUENCE</scope>
</reference>
<dbReference type="PANTHER" id="PTHR33508:SF1">
    <property type="entry name" value="UPF0056 MEMBRANE PROTEIN YHCE"/>
    <property type="match status" value="1"/>
</dbReference>
<evidence type="ECO:0000256" key="3">
    <source>
        <dbReference type="ARBA" id="ARBA00022475"/>
    </source>
</evidence>
<dbReference type="NCBIfam" id="TIGR00427">
    <property type="entry name" value="NAAT family transporter"/>
    <property type="match status" value="1"/>
</dbReference>
<keyword evidence="6 7" id="KW-0472">Membrane</keyword>
<comment type="caution">
    <text evidence="7">Lacks conserved residue(s) required for the propagation of feature annotation.</text>
</comment>
<proteinExistence type="inferred from homology"/>
<accession>A0A7G9Z6N4</accession>
<feature type="transmembrane region" description="Helical" evidence="7">
    <location>
        <begin position="191"/>
        <end position="209"/>
    </location>
</feature>
<dbReference type="PANTHER" id="PTHR33508">
    <property type="entry name" value="UPF0056 MEMBRANE PROTEIN YHCE"/>
    <property type="match status" value="1"/>
</dbReference>
<evidence type="ECO:0000256" key="5">
    <source>
        <dbReference type="ARBA" id="ARBA00022989"/>
    </source>
</evidence>
<dbReference type="Pfam" id="PF01914">
    <property type="entry name" value="MarC"/>
    <property type="match status" value="1"/>
</dbReference>
<dbReference type="AlphaFoldDB" id="A0A7G9Z6N4"/>
<evidence type="ECO:0000256" key="7">
    <source>
        <dbReference type="RuleBase" id="RU362048"/>
    </source>
</evidence>
<protein>
    <recommendedName>
        <fullName evidence="7">UPF0056 membrane protein</fullName>
    </recommendedName>
</protein>
<comment type="subcellular location">
    <subcellularLocation>
        <location evidence="1 7">Cell membrane</location>
        <topology evidence="1 7">Multi-pass membrane protein</topology>
    </subcellularLocation>
</comment>
<dbReference type="EMBL" id="MT631633">
    <property type="protein sequence ID" value="QNO55918.1"/>
    <property type="molecule type" value="Genomic_DNA"/>
</dbReference>
<keyword evidence="4 7" id="KW-0812">Transmembrane</keyword>
<dbReference type="GO" id="GO:0005886">
    <property type="term" value="C:plasma membrane"/>
    <property type="evidence" value="ECO:0007669"/>
    <property type="project" value="UniProtKB-SubCell"/>
</dbReference>
<evidence type="ECO:0000256" key="1">
    <source>
        <dbReference type="ARBA" id="ARBA00004651"/>
    </source>
</evidence>
<organism evidence="8">
    <name type="scientific">Candidatus Methanophaga sp. ANME-1 ERB7</name>
    <dbReference type="NCBI Taxonomy" id="2759913"/>
    <lineage>
        <taxon>Archaea</taxon>
        <taxon>Methanobacteriati</taxon>
        <taxon>Methanobacteriota</taxon>
        <taxon>Stenosarchaea group</taxon>
        <taxon>Methanomicrobia</taxon>
        <taxon>Candidatus Methanophagales</taxon>
        <taxon>Candidatus Methanophagaceae</taxon>
        <taxon>Candidatus Methanophaga</taxon>
    </lineage>
</organism>
<comment type="similarity">
    <text evidence="2 7">Belongs to the UPF0056 (MarC) family.</text>
</comment>
<keyword evidence="5 7" id="KW-1133">Transmembrane helix</keyword>
<feature type="transmembrane region" description="Helical" evidence="7">
    <location>
        <begin position="146"/>
        <end position="171"/>
    </location>
</feature>
<feature type="transmembrane region" description="Helical" evidence="7">
    <location>
        <begin position="55"/>
        <end position="88"/>
    </location>
</feature>
<sequence length="223" mass="23463">MADYALALTFSVGAIIAIIVISNPLSTSAIFIALTERMSRKQKQNTIKKSLTYSAGILILFALTGLLLFQIFGFSIGAFTIAGGVLLFTTAVGMLNPKTSQEEATDVPDNIALIPLSIPFTAGPGTIVTVVVLMSKVENIMHSIDLFTGILCALGVFIGIAACLGVTYVMLAKSDLIDGALKEGGRRVVTALMGLIVMAIAIQFFINGIKDILPEFMAIVSGS</sequence>
<feature type="transmembrane region" description="Helical" evidence="7">
    <location>
        <begin position="6"/>
        <end position="34"/>
    </location>
</feature>